<feature type="transmembrane region" description="Helical" evidence="2">
    <location>
        <begin position="176"/>
        <end position="196"/>
    </location>
</feature>
<sequence length="705" mass="81986">MKNLNEKMSFFIVSILIFYLSFQTILMAFSMPHPKQILFPIIIFSVVALGIKKYVLKIPIYLMIMISSLYFSQVVNEKPSMLLFVKHSRTFFEELHSSETFIYPLALTYFFLLIFLVILIEALCVGQNIMSVGLIIVSYLMFLSIFNDIMITKQILLILCLSLLLKGLQLSEFKSYKFILSASILLGLVLTLSLVLPTSFMENKVVKIATPYRNYLTGKDFYSYIANYKYGVASSTGFSEDDSELGGALQDDKTLQFKVIQKNPHYWRIASKDIYTGKGWELSEELMLKEIDPKTDFILENGSINSQEKEEIDFIFSYSDKYVPVTYGKSIVDGVKESNKFKFDERTGRVELKSNANLNQIKMTVQNMDIPEDKLKQAVTNYPNANHPYTSLPGDFPKKIKNLAEELTKEKRTSYDKVLALQTYLKDPSNFRYSKAEVPYPRENQDYVEQFLFETKVGYCDNFSTAMTVMLRSIDIPARWVKGFSTGSMKQKDGNRNIYEIRNLDAHSWVEVYFEEIGWIPFEPTPTFYQVRQVEQEKETTNKGIKEAALKDDSAPKKEQDTNKSKETTEVTKDVNKKRMTSFSFEKYSKIIVSASVIIAVTMMLYLFKYRLYLYALVIFKYNKNAYHNVYELIIKKASTKDHRKQDQSLMDYALDFEMKYPQVEPELSEVTKAYEREIYNNETVFNASYQAMFFILIKELSRYK</sequence>
<keyword evidence="4" id="KW-0645">Protease</keyword>
<gene>
    <name evidence="4" type="ORF">FM121_01660</name>
</gene>
<keyword evidence="4" id="KW-0378">Hydrolase</keyword>
<dbReference type="EMBL" id="FWFD01000003">
    <property type="protein sequence ID" value="SLM84770.1"/>
    <property type="molecule type" value="Genomic_DNA"/>
</dbReference>
<reference evidence="5" key="1">
    <citation type="submission" date="2017-02" db="EMBL/GenBank/DDBJ databases">
        <authorList>
            <person name="Dridi B."/>
        </authorList>
    </citation>
    <scope>NUCLEOTIDE SEQUENCE [LARGE SCALE GENOMIC DNA]</scope>
    <source>
        <strain evidence="5">bH819</strain>
    </source>
</reference>
<dbReference type="GO" id="GO:0006508">
    <property type="term" value="P:proteolysis"/>
    <property type="evidence" value="ECO:0007669"/>
    <property type="project" value="UniProtKB-KW"/>
</dbReference>
<dbReference type="Pfam" id="PF01841">
    <property type="entry name" value="Transglut_core"/>
    <property type="match status" value="1"/>
</dbReference>
<feature type="region of interest" description="Disordered" evidence="1">
    <location>
        <begin position="540"/>
        <end position="570"/>
    </location>
</feature>
<name>A0A1X6WKK1_9ENTE</name>
<dbReference type="InterPro" id="IPR038765">
    <property type="entry name" value="Papain-like_cys_pep_sf"/>
</dbReference>
<dbReference type="AlphaFoldDB" id="A0A1X6WKK1"/>
<accession>A0A1X6WKK1</accession>
<dbReference type="RefSeq" id="WP_086950416.1">
    <property type="nucleotide sequence ID" value="NZ_FWFD01000003.1"/>
</dbReference>
<feature type="transmembrane region" description="Helical" evidence="2">
    <location>
        <begin position="58"/>
        <end position="75"/>
    </location>
</feature>
<feature type="transmembrane region" description="Helical" evidence="2">
    <location>
        <begin position="588"/>
        <end position="608"/>
    </location>
</feature>
<protein>
    <submittedName>
        <fullName evidence="4">Transglutaminase-like enzymes, putative cysteine proteases</fullName>
    </submittedName>
</protein>
<evidence type="ECO:0000313" key="5">
    <source>
        <dbReference type="Proteomes" id="UP000195918"/>
    </source>
</evidence>
<feature type="transmembrane region" description="Helical" evidence="2">
    <location>
        <begin position="35"/>
        <end position="51"/>
    </location>
</feature>
<dbReference type="Gene3D" id="3.10.620.30">
    <property type="match status" value="1"/>
</dbReference>
<feature type="domain" description="Transglutaminase-like" evidence="3">
    <location>
        <begin position="452"/>
        <end position="526"/>
    </location>
</feature>
<evidence type="ECO:0000256" key="2">
    <source>
        <dbReference type="SAM" id="Phobius"/>
    </source>
</evidence>
<evidence type="ECO:0000313" key="4">
    <source>
        <dbReference type="EMBL" id="SLM84770.1"/>
    </source>
</evidence>
<keyword evidence="5" id="KW-1185">Reference proteome</keyword>
<keyword evidence="2" id="KW-0812">Transmembrane</keyword>
<dbReference type="PANTHER" id="PTHR42736:SF1">
    <property type="entry name" value="PROTEIN-GLUTAMINE GAMMA-GLUTAMYLTRANSFERASE"/>
    <property type="match status" value="1"/>
</dbReference>
<dbReference type="OrthoDB" id="9804872at2"/>
<keyword evidence="2" id="KW-0472">Membrane</keyword>
<dbReference type="SUPFAM" id="SSF54001">
    <property type="entry name" value="Cysteine proteinases"/>
    <property type="match status" value="1"/>
</dbReference>
<feature type="transmembrane region" description="Helical" evidence="2">
    <location>
        <begin position="101"/>
        <end position="124"/>
    </location>
</feature>
<dbReference type="InterPro" id="IPR002931">
    <property type="entry name" value="Transglutaminase-like"/>
</dbReference>
<dbReference type="GO" id="GO:0008233">
    <property type="term" value="F:peptidase activity"/>
    <property type="evidence" value="ECO:0007669"/>
    <property type="project" value="UniProtKB-KW"/>
</dbReference>
<feature type="transmembrane region" description="Helical" evidence="2">
    <location>
        <begin position="136"/>
        <end position="164"/>
    </location>
</feature>
<dbReference type="SMART" id="SM00460">
    <property type="entry name" value="TGc"/>
    <property type="match status" value="1"/>
</dbReference>
<dbReference type="InterPro" id="IPR052901">
    <property type="entry name" value="Bact_TGase-like"/>
</dbReference>
<dbReference type="Proteomes" id="UP000195918">
    <property type="component" value="Unassembled WGS sequence"/>
</dbReference>
<feature type="transmembrane region" description="Helical" evidence="2">
    <location>
        <begin position="9"/>
        <end position="29"/>
    </location>
</feature>
<evidence type="ECO:0000259" key="3">
    <source>
        <dbReference type="SMART" id="SM00460"/>
    </source>
</evidence>
<evidence type="ECO:0000256" key="1">
    <source>
        <dbReference type="SAM" id="MobiDB-lite"/>
    </source>
</evidence>
<keyword evidence="2" id="KW-1133">Transmembrane helix</keyword>
<dbReference type="PANTHER" id="PTHR42736">
    <property type="entry name" value="PROTEIN-GLUTAMINE GAMMA-GLUTAMYLTRANSFERASE"/>
    <property type="match status" value="1"/>
</dbReference>
<proteinExistence type="predicted"/>
<organism evidence="4 5">
    <name type="scientific">Vagococcus fluvialis bH819</name>
    <dbReference type="NCBI Taxonomy" id="1255619"/>
    <lineage>
        <taxon>Bacteria</taxon>
        <taxon>Bacillati</taxon>
        <taxon>Bacillota</taxon>
        <taxon>Bacilli</taxon>
        <taxon>Lactobacillales</taxon>
        <taxon>Enterococcaceae</taxon>
        <taxon>Vagococcus</taxon>
    </lineage>
</organism>